<evidence type="ECO:0000313" key="3">
    <source>
        <dbReference type="WBParaSite" id="jg4286"/>
    </source>
</evidence>
<dbReference type="Proteomes" id="UP000887574">
    <property type="component" value="Unplaced"/>
</dbReference>
<dbReference type="AlphaFoldDB" id="A0A915EC48"/>
<feature type="region of interest" description="Disordered" evidence="1">
    <location>
        <begin position="75"/>
        <end position="177"/>
    </location>
</feature>
<dbReference type="GO" id="GO:0106005">
    <property type="term" value="P:RNA 5'-cap (guanine-N7)-methylation"/>
    <property type="evidence" value="ECO:0007669"/>
    <property type="project" value="InterPro"/>
</dbReference>
<accession>A0A915EC48</accession>
<evidence type="ECO:0000256" key="1">
    <source>
        <dbReference type="SAM" id="MobiDB-lite"/>
    </source>
</evidence>
<feature type="compositionally biased region" description="Polar residues" evidence="1">
    <location>
        <begin position="26"/>
        <end position="39"/>
    </location>
</feature>
<proteinExistence type="predicted"/>
<feature type="compositionally biased region" description="Polar residues" evidence="1">
    <location>
        <begin position="159"/>
        <end position="177"/>
    </location>
</feature>
<feature type="compositionally biased region" description="Polar residues" evidence="1">
    <location>
        <begin position="109"/>
        <end position="120"/>
    </location>
</feature>
<evidence type="ECO:0000313" key="2">
    <source>
        <dbReference type="Proteomes" id="UP000887574"/>
    </source>
</evidence>
<protein>
    <submittedName>
        <fullName evidence="3">Uncharacterized protein</fullName>
    </submittedName>
</protein>
<dbReference type="InterPro" id="IPR028271">
    <property type="entry name" value="RAMAC"/>
</dbReference>
<feature type="compositionally biased region" description="Basic and acidic residues" evidence="1">
    <location>
        <begin position="121"/>
        <end position="139"/>
    </location>
</feature>
<reference evidence="3" key="1">
    <citation type="submission" date="2022-11" db="UniProtKB">
        <authorList>
            <consortium name="WormBaseParasite"/>
        </authorList>
    </citation>
    <scope>IDENTIFICATION</scope>
</reference>
<organism evidence="2 3">
    <name type="scientific">Ditylenchus dipsaci</name>
    <dbReference type="NCBI Taxonomy" id="166011"/>
    <lineage>
        <taxon>Eukaryota</taxon>
        <taxon>Metazoa</taxon>
        <taxon>Ecdysozoa</taxon>
        <taxon>Nematoda</taxon>
        <taxon>Chromadorea</taxon>
        <taxon>Rhabditida</taxon>
        <taxon>Tylenchina</taxon>
        <taxon>Tylenchomorpha</taxon>
        <taxon>Sphaerularioidea</taxon>
        <taxon>Anguinidae</taxon>
        <taxon>Anguininae</taxon>
        <taxon>Ditylenchus</taxon>
    </lineage>
</organism>
<dbReference type="Pfam" id="PF15320">
    <property type="entry name" value="RAM"/>
    <property type="match status" value="1"/>
</dbReference>
<feature type="region of interest" description="Disordered" evidence="1">
    <location>
        <begin position="1"/>
        <end position="41"/>
    </location>
</feature>
<dbReference type="GO" id="GO:0003723">
    <property type="term" value="F:RNA binding"/>
    <property type="evidence" value="ECO:0007669"/>
    <property type="project" value="InterPro"/>
</dbReference>
<sequence>MSDPSSTESISSPADQAPNAGDSVVEGTSLSPSASSTTKLFFESNLEEYEKLFSNRYTSKDEDFVKKSNAIFEPIHIFPWQERGNNFNGANNGGRGNRRNHNNQRWNPRGQNSDNNNARNEGSDSRRQRDFEFDNRDAGNSRGQRNFGHDREFNKQRRWTGSNHSDSSIKQIDQSAK</sequence>
<dbReference type="GO" id="GO:0031533">
    <property type="term" value="C:mRNA capping enzyme complex"/>
    <property type="evidence" value="ECO:0007669"/>
    <property type="project" value="InterPro"/>
</dbReference>
<name>A0A915EC48_9BILA</name>
<feature type="compositionally biased region" description="Low complexity" evidence="1">
    <location>
        <begin position="1"/>
        <end position="12"/>
    </location>
</feature>
<keyword evidence="2" id="KW-1185">Reference proteome</keyword>
<dbReference type="WBParaSite" id="jg4286">
    <property type="protein sequence ID" value="jg4286"/>
    <property type="gene ID" value="jg4286"/>
</dbReference>